<gene>
    <name evidence="7" type="ORF">GYH36_15625</name>
</gene>
<dbReference type="InterPro" id="IPR023271">
    <property type="entry name" value="Aquaporin-like"/>
</dbReference>
<accession>A0ABX0BFD8</accession>
<evidence type="ECO:0000256" key="3">
    <source>
        <dbReference type="ARBA" id="ARBA00022989"/>
    </source>
</evidence>
<evidence type="ECO:0000313" key="7">
    <source>
        <dbReference type="EMBL" id="NDO90872.1"/>
    </source>
</evidence>
<dbReference type="EMBL" id="JAAFAN010000063">
    <property type="protein sequence ID" value="NDO90872.1"/>
    <property type="molecule type" value="Genomic_DNA"/>
</dbReference>
<evidence type="ECO:0000256" key="6">
    <source>
        <dbReference type="SAM" id="Phobius"/>
    </source>
</evidence>
<comment type="subcellular location">
    <subcellularLocation>
        <location evidence="1">Membrane</location>
        <topology evidence="1">Multi-pass membrane protein</topology>
    </subcellularLocation>
</comment>
<dbReference type="PANTHER" id="PTHR30520">
    <property type="entry name" value="FORMATE TRANSPORTER-RELATED"/>
    <property type="match status" value="1"/>
</dbReference>
<evidence type="ECO:0000313" key="8">
    <source>
        <dbReference type="Proteomes" id="UP000471672"/>
    </source>
</evidence>
<evidence type="ECO:0000256" key="2">
    <source>
        <dbReference type="ARBA" id="ARBA00022692"/>
    </source>
</evidence>
<name>A0ABX0BFD8_9MICO</name>
<evidence type="ECO:0000256" key="4">
    <source>
        <dbReference type="ARBA" id="ARBA00023136"/>
    </source>
</evidence>
<evidence type="ECO:0000256" key="1">
    <source>
        <dbReference type="ARBA" id="ARBA00004141"/>
    </source>
</evidence>
<keyword evidence="3 6" id="KW-1133">Transmembrane helix</keyword>
<proteinExistence type="predicted"/>
<feature type="transmembrane region" description="Helical" evidence="6">
    <location>
        <begin position="28"/>
        <end position="51"/>
    </location>
</feature>
<dbReference type="Proteomes" id="UP000471672">
    <property type="component" value="Unassembled WGS sequence"/>
</dbReference>
<feature type="region of interest" description="Disordered" evidence="5">
    <location>
        <begin position="259"/>
        <end position="292"/>
    </location>
</feature>
<dbReference type="Pfam" id="PF01226">
    <property type="entry name" value="Form_Nir_trans"/>
    <property type="match status" value="1"/>
</dbReference>
<dbReference type="Gene3D" id="1.20.1080.10">
    <property type="entry name" value="Glycerol uptake facilitator protein"/>
    <property type="match status" value="1"/>
</dbReference>
<protein>
    <submittedName>
        <fullName evidence="7">Formate/nitrite transporter family protein</fullName>
    </submittedName>
</protein>
<feature type="transmembrane region" description="Helical" evidence="6">
    <location>
        <begin position="105"/>
        <end position="127"/>
    </location>
</feature>
<keyword evidence="4 6" id="KW-0472">Membrane</keyword>
<feature type="transmembrane region" description="Helical" evidence="6">
    <location>
        <begin position="231"/>
        <end position="253"/>
    </location>
</feature>
<dbReference type="RefSeq" id="WP_162290322.1">
    <property type="nucleotide sequence ID" value="NZ_JAAFAN010000063.1"/>
</dbReference>
<evidence type="ECO:0000256" key="5">
    <source>
        <dbReference type="SAM" id="MobiDB-lite"/>
    </source>
</evidence>
<dbReference type="PANTHER" id="PTHR30520:SF8">
    <property type="entry name" value="NITRITE TRANSPORTER NIRC"/>
    <property type="match status" value="1"/>
</dbReference>
<sequence>MQTLAQALSTQSQAARDKAGAARRPARYLVSAALAGTYVGVGVMLMVATAGPFLAAGSPGERLVAGGVFAAALTLVVFAGAELATSAMMVLAQGVATRAVRVRDAVATLVLCLVGNLAGSMLFGWAVTQAGVLRSNPAAGDMLAAMLRAKAHETGGELFFRGVLCNLLVCAAIWACGRLRSEAGRAIVLFWAVLAFIASGFEHVVANMTTFSLGLLGDLGPTTWPDFARNLTWVGLGNLVGGALVVGLAYAVVAGPTARDADAPASAPTPVAPRSTGATTRPDPPEGRARTPWAAAWRDGRGRTARRVRIIVRPRQHPAGR</sequence>
<reference evidence="7 8" key="1">
    <citation type="journal article" date="2021" name="Arch. Microbiol.">
        <title>Cellulosimicrobium fucosivorans sp. nov., isolated from San Elijo Lagoon, contains a fucose metabolic pathway linked to carotenoid production.</title>
        <authorList>
            <person name="Aviles F.A."/>
            <person name="Kyndt J.A."/>
        </authorList>
    </citation>
    <scope>NUCLEOTIDE SEQUENCE [LARGE SCALE GENOMIC DNA]</scope>
    <source>
        <strain evidence="7 8">SE3</strain>
    </source>
</reference>
<dbReference type="InterPro" id="IPR000292">
    <property type="entry name" value="For/NO2_transpt"/>
</dbReference>
<organism evidence="7 8">
    <name type="scientific">Cellulosimicrobium composti</name>
    <dbReference type="NCBI Taxonomy" id="2672572"/>
    <lineage>
        <taxon>Bacteria</taxon>
        <taxon>Bacillati</taxon>
        <taxon>Actinomycetota</taxon>
        <taxon>Actinomycetes</taxon>
        <taxon>Micrococcales</taxon>
        <taxon>Promicromonosporaceae</taxon>
        <taxon>Cellulosimicrobium</taxon>
    </lineage>
</organism>
<feature type="transmembrane region" description="Helical" evidence="6">
    <location>
        <begin position="63"/>
        <end position="84"/>
    </location>
</feature>
<comment type="caution">
    <text evidence="7">The sequence shown here is derived from an EMBL/GenBank/DDBJ whole genome shotgun (WGS) entry which is preliminary data.</text>
</comment>
<feature type="transmembrane region" description="Helical" evidence="6">
    <location>
        <begin position="158"/>
        <end position="176"/>
    </location>
</feature>
<keyword evidence="2 6" id="KW-0812">Transmembrane</keyword>
<keyword evidence="8" id="KW-1185">Reference proteome</keyword>
<feature type="transmembrane region" description="Helical" evidence="6">
    <location>
        <begin position="188"/>
        <end position="211"/>
    </location>
</feature>